<feature type="transmembrane region" description="Helical" evidence="4">
    <location>
        <begin position="441"/>
        <end position="459"/>
    </location>
</feature>
<dbReference type="Pfam" id="PF07690">
    <property type="entry name" value="MFS_1"/>
    <property type="match status" value="1"/>
</dbReference>
<gene>
    <name evidence="6" type="ORF">Egran_04334</name>
</gene>
<dbReference type="GO" id="GO:0005886">
    <property type="term" value="C:plasma membrane"/>
    <property type="evidence" value="ECO:0007669"/>
    <property type="project" value="UniProtKB-SubCell"/>
</dbReference>
<dbReference type="InterPro" id="IPR036259">
    <property type="entry name" value="MFS_trans_sf"/>
</dbReference>
<feature type="domain" description="Rhodopsin" evidence="5">
    <location>
        <begin position="25"/>
        <end position="284"/>
    </location>
</feature>
<evidence type="ECO:0000313" key="6">
    <source>
        <dbReference type="EMBL" id="OXV07902.1"/>
    </source>
</evidence>
<feature type="transmembrane region" description="Helical" evidence="4">
    <location>
        <begin position="772"/>
        <end position="792"/>
    </location>
</feature>
<dbReference type="PANTHER" id="PTHR43702">
    <property type="entry name" value="L-FUCOSE-PROTON SYMPORTER"/>
    <property type="match status" value="1"/>
</dbReference>
<feature type="transmembrane region" description="Helical" evidence="4">
    <location>
        <begin position="712"/>
        <end position="732"/>
    </location>
</feature>
<feature type="transmembrane region" description="Helical" evidence="4">
    <location>
        <begin position="41"/>
        <end position="66"/>
    </location>
</feature>
<keyword evidence="4" id="KW-0472">Membrane</keyword>
<feature type="transmembrane region" description="Helical" evidence="4">
    <location>
        <begin position="164"/>
        <end position="188"/>
    </location>
</feature>
<accession>A0A232LUV9</accession>
<evidence type="ECO:0000256" key="1">
    <source>
        <dbReference type="ARBA" id="ARBA00004429"/>
    </source>
</evidence>
<dbReference type="InterPro" id="IPR050375">
    <property type="entry name" value="MFS_TsgA-like"/>
</dbReference>
<feature type="transmembrane region" description="Helical" evidence="4">
    <location>
        <begin position="658"/>
        <end position="675"/>
    </location>
</feature>
<dbReference type="InterPro" id="IPR049326">
    <property type="entry name" value="Rhodopsin_dom_fungi"/>
</dbReference>
<dbReference type="Gene3D" id="1.20.1250.20">
    <property type="entry name" value="MFS general substrate transporter like domains"/>
    <property type="match status" value="2"/>
</dbReference>
<keyword evidence="2" id="KW-1003">Cell membrane</keyword>
<feature type="transmembrane region" description="Helical" evidence="4">
    <location>
        <begin position="744"/>
        <end position="766"/>
    </location>
</feature>
<sequence>MQDRQPAVMAVTIVVFVLASIFVAFRFVSRIGIVHRIGLHDYFMILAWLIDFGFSFSILYATSIGLGLHDSRISSDMLPALNRAEYVITVLYNPALMTLKTSILVFYLTLTRGERVFRWANYATLFVVNAAGVGLTMVNMFQCRPFSAVFRSSPDARASCTDIVTLYLCSAPVNLITDVAIFFLPIPILTRMHLPLKQKIILLVTFGFGVFTAVVDVIRVAYLQNAAASRALAYQNDHHPSDLGSVEYKDFSWYGSFIFMWSAVEVNTGIICACVPSLKPLVARVFPGLIRGVDDTLHVCAARSNPVASPVSPCPMSIPFHKGNFSNSKSGSSVGRPVVTGDPDEDVDMVDFLRAPNIEGGSPIVGSGSSPQNTTTFFDFVNMRQPKSMLQMNNRESIPPVAMGTIIFFMWGFAYGLLDILNAKFQATLSLNAWGSLGLHGAYYGGYLIGPLTVGRFVLKTWGFKATFITGLCIYACGTLIFWPSAVLTSFPAFNVSNFVVGFGLSVLETAANPFIALCGPLENSEVRLNFSQGVQAIGSVISPLLAQQVLFRNVDNAASLVDVQWAYLAVALFDVLLAVVFYYLPIPEASDQGLQELAERRGEVNSTRVGRIPVVWLTFSLGVFSQWCYVGGQEAFSVSFENLVQALSPKYSSNLGPFNYLLIGHTLFAVGRFLTALTQCFLKPRWILLLAYVGMILFSGLCMSIDGSAGVTMGLLLYLFESGAFSTIFAISLRGTAHHTKTAAAVMTTAINGAIIFPFPQIAAAMQQGTPYSFCVTMAMFAFGSIFPLYLNFVPAARKQVDPIPNETLRSPCAQMRRQRHGIVCREKGNPASGGVLSRPRSVIEEPLATVQLQEKTLQITSQSHDTFVEGTPPGGGGIMHDLAPWPNE</sequence>
<name>A0A232LUV9_9EURO</name>
<dbReference type="AlphaFoldDB" id="A0A232LUV9"/>
<reference evidence="6 7" key="1">
    <citation type="journal article" date="2015" name="Environ. Microbiol.">
        <title>Metagenome sequence of Elaphomyces granulatus from sporocarp tissue reveals Ascomycota ectomycorrhizal fingerprints of genome expansion and a Proteobacteria-rich microbiome.</title>
        <authorList>
            <person name="Quandt C.A."/>
            <person name="Kohler A."/>
            <person name="Hesse C.N."/>
            <person name="Sharpton T.J."/>
            <person name="Martin F."/>
            <person name="Spatafora J.W."/>
        </authorList>
    </citation>
    <scope>NUCLEOTIDE SEQUENCE [LARGE SCALE GENOMIC DNA]</scope>
    <source>
        <strain evidence="6 7">OSC145934</strain>
    </source>
</reference>
<feature type="transmembrane region" description="Helical" evidence="4">
    <location>
        <begin position="6"/>
        <end position="29"/>
    </location>
</feature>
<feature type="transmembrane region" description="Helical" evidence="4">
    <location>
        <begin position="86"/>
        <end position="110"/>
    </location>
</feature>
<keyword evidence="4" id="KW-0812">Transmembrane</keyword>
<keyword evidence="7" id="KW-1185">Reference proteome</keyword>
<protein>
    <recommendedName>
        <fullName evidence="5">Rhodopsin domain-containing protein</fullName>
    </recommendedName>
</protein>
<evidence type="ECO:0000256" key="4">
    <source>
        <dbReference type="SAM" id="Phobius"/>
    </source>
</evidence>
<feature type="transmembrane region" description="Helical" evidence="4">
    <location>
        <begin position="615"/>
        <end position="633"/>
    </location>
</feature>
<evidence type="ECO:0000313" key="7">
    <source>
        <dbReference type="Proteomes" id="UP000243515"/>
    </source>
</evidence>
<dbReference type="EMBL" id="NPHW01004453">
    <property type="protein sequence ID" value="OXV07902.1"/>
    <property type="molecule type" value="Genomic_DNA"/>
</dbReference>
<comment type="caution">
    <text evidence="6">The sequence shown here is derived from an EMBL/GenBank/DDBJ whole genome shotgun (WGS) entry which is preliminary data.</text>
</comment>
<feature type="region of interest" description="Disordered" evidence="3">
    <location>
        <begin position="870"/>
        <end position="890"/>
    </location>
</feature>
<dbReference type="Proteomes" id="UP000243515">
    <property type="component" value="Unassembled WGS sequence"/>
</dbReference>
<proteinExistence type="predicted"/>
<feature type="transmembrane region" description="Helical" evidence="4">
    <location>
        <begin position="401"/>
        <end position="421"/>
    </location>
</feature>
<comment type="subcellular location">
    <subcellularLocation>
        <location evidence="1">Cell inner membrane</location>
        <topology evidence="1">Multi-pass membrane protein</topology>
    </subcellularLocation>
</comment>
<evidence type="ECO:0000259" key="5">
    <source>
        <dbReference type="Pfam" id="PF20684"/>
    </source>
</evidence>
<keyword evidence="4" id="KW-1133">Transmembrane helix</keyword>
<feature type="transmembrane region" description="Helical" evidence="4">
    <location>
        <begin position="200"/>
        <end position="222"/>
    </location>
</feature>
<dbReference type="InterPro" id="IPR011701">
    <property type="entry name" value="MFS"/>
</dbReference>
<feature type="transmembrane region" description="Helical" evidence="4">
    <location>
        <begin position="122"/>
        <end position="141"/>
    </location>
</feature>
<dbReference type="OrthoDB" id="546893at2759"/>
<evidence type="ECO:0000256" key="2">
    <source>
        <dbReference type="ARBA" id="ARBA00022475"/>
    </source>
</evidence>
<dbReference type="SUPFAM" id="SSF103473">
    <property type="entry name" value="MFS general substrate transporter"/>
    <property type="match status" value="1"/>
</dbReference>
<dbReference type="PANTHER" id="PTHR43702:SF13">
    <property type="entry name" value="MONOSACCHARIDE TRANSPORTER, PUTATIVE (AFU_ORTHOLOGUE AFUA_4G06630)-RELATED"/>
    <property type="match status" value="1"/>
</dbReference>
<feature type="transmembrane region" description="Helical" evidence="4">
    <location>
        <begin position="466"/>
        <end position="487"/>
    </location>
</feature>
<feature type="transmembrane region" description="Helical" evidence="4">
    <location>
        <begin position="564"/>
        <end position="585"/>
    </location>
</feature>
<organism evidence="6 7">
    <name type="scientific">Elaphomyces granulatus</name>
    <dbReference type="NCBI Taxonomy" id="519963"/>
    <lineage>
        <taxon>Eukaryota</taxon>
        <taxon>Fungi</taxon>
        <taxon>Dikarya</taxon>
        <taxon>Ascomycota</taxon>
        <taxon>Pezizomycotina</taxon>
        <taxon>Eurotiomycetes</taxon>
        <taxon>Eurotiomycetidae</taxon>
        <taxon>Eurotiales</taxon>
        <taxon>Elaphomycetaceae</taxon>
        <taxon>Elaphomyces</taxon>
    </lineage>
</organism>
<dbReference type="GO" id="GO:0022857">
    <property type="term" value="F:transmembrane transporter activity"/>
    <property type="evidence" value="ECO:0007669"/>
    <property type="project" value="InterPro"/>
</dbReference>
<dbReference type="Pfam" id="PF20684">
    <property type="entry name" value="Fung_rhodopsin"/>
    <property type="match status" value="1"/>
</dbReference>
<feature type="transmembrane region" description="Helical" evidence="4">
    <location>
        <begin position="687"/>
        <end position="706"/>
    </location>
</feature>
<evidence type="ECO:0000256" key="3">
    <source>
        <dbReference type="SAM" id="MobiDB-lite"/>
    </source>
</evidence>